<evidence type="ECO:0000256" key="2">
    <source>
        <dbReference type="SAM" id="Phobius"/>
    </source>
</evidence>
<sequence>MSQVPAKVDDRDPRVEYLPDPGLWMLGGVQEEFDSTTHGTAMTGSQVRFTFQGPYVNVFGTISNVPPYPGAPISTYSLDGSSPQEFHPAPPNGISYRQAFYRSPWLEYKQHVLIITFTASSNASFWLDYFEIIPNEASTSPSSSLPPSVTSPPSPLPPQNIASPFESAHIVPTISKPLPTLSSSPSDSNDSLQPPPNTPTSSDFVPGSITQLPSSSTPTDPSNTNSASASALPSKNPISISSIVGGVLGGVILILLVCFSILYYRRKKGPQRSLSDVGVRHVSIGPARNSFETNQPPPSINLNSENSRFIGSFMSFTDNLGNADGRISDRFTPVGETVAPRDTLVFPDSVTSPGKAEMQMERGDELYNMGPPPPYS</sequence>
<keyword evidence="4" id="KW-1185">Reference proteome</keyword>
<feature type="compositionally biased region" description="Low complexity" evidence="1">
    <location>
        <begin position="213"/>
        <end position="228"/>
    </location>
</feature>
<keyword evidence="2" id="KW-0472">Membrane</keyword>
<name>A0A9P6C8X1_9AGAR</name>
<dbReference type="Proteomes" id="UP000807353">
    <property type="component" value="Unassembled WGS sequence"/>
</dbReference>
<accession>A0A9P6C8X1</accession>
<feature type="region of interest" description="Disordered" evidence="1">
    <location>
        <begin position="176"/>
        <end position="233"/>
    </location>
</feature>
<dbReference type="AlphaFoldDB" id="A0A9P6C8X1"/>
<evidence type="ECO:0000256" key="1">
    <source>
        <dbReference type="SAM" id="MobiDB-lite"/>
    </source>
</evidence>
<gene>
    <name evidence="3" type="ORF">BDZ94DRAFT_1274990</name>
</gene>
<feature type="compositionally biased region" description="Polar residues" evidence="1">
    <location>
        <begin position="199"/>
        <end position="212"/>
    </location>
</feature>
<reference evidence="3" key="1">
    <citation type="submission" date="2020-11" db="EMBL/GenBank/DDBJ databases">
        <authorList>
            <consortium name="DOE Joint Genome Institute"/>
            <person name="Ahrendt S."/>
            <person name="Riley R."/>
            <person name="Andreopoulos W."/>
            <person name="Labutti K."/>
            <person name="Pangilinan J."/>
            <person name="Ruiz-Duenas F.J."/>
            <person name="Barrasa J.M."/>
            <person name="Sanchez-Garcia M."/>
            <person name="Camarero S."/>
            <person name="Miyauchi S."/>
            <person name="Serrano A."/>
            <person name="Linde D."/>
            <person name="Babiker R."/>
            <person name="Drula E."/>
            <person name="Ayuso-Fernandez I."/>
            <person name="Pacheco R."/>
            <person name="Padilla G."/>
            <person name="Ferreira P."/>
            <person name="Barriuso J."/>
            <person name="Kellner H."/>
            <person name="Castanera R."/>
            <person name="Alfaro M."/>
            <person name="Ramirez L."/>
            <person name="Pisabarro A.G."/>
            <person name="Kuo A."/>
            <person name="Tritt A."/>
            <person name="Lipzen A."/>
            <person name="He G."/>
            <person name="Yan M."/>
            <person name="Ng V."/>
            <person name="Cullen D."/>
            <person name="Martin F."/>
            <person name="Rosso M.-N."/>
            <person name="Henrissat B."/>
            <person name="Hibbett D."/>
            <person name="Martinez A.T."/>
            <person name="Grigoriev I.V."/>
        </authorList>
    </citation>
    <scope>NUCLEOTIDE SEQUENCE</scope>
    <source>
        <strain evidence="3">CBS 247.69</strain>
    </source>
</reference>
<evidence type="ECO:0000313" key="3">
    <source>
        <dbReference type="EMBL" id="KAF9456711.1"/>
    </source>
</evidence>
<feature type="region of interest" description="Disordered" evidence="1">
    <location>
        <begin position="138"/>
        <end position="162"/>
    </location>
</feature>
<evidence type="ECO:0000313" key="4">
    <source>
        <dbReference type="Proteomes" id="UP000807353"/>
    </source>
</evidence>
<proteinExistence type="predicted"/>
<organism evidence="3 4">
    <name type="scientific">Collybia nuda</name>
    <dbReference type="NCBI Taxonomy" id="64659"/>
    <lineage>
        <taxon>Eukaryota</taxon>
        <taxon>Fungi</taxon>
        <taxon>Dikarya</taxon>
        <taxon>Basidiomycota</taxon>
        <taxon>Agaricomycotina</taxon>
        <taxon>Agaricomycetes</taxon>
        <taxon>Agaricomycetidae</taxon>
        <taxon>Agaricales</taxon>
        <taxon>Tricholomatineae</taxon>
        <taxon>Clitocybaceae</taxon>
        <taxon>Collybia</taxon>
    </lineage>
</organism>
<dbReference type="EMBL" id="MU150407">
    <property type="protein sequence ID" value="KAF9456711.1"/>
    <property type="molecule type" value="Genomic_DNA"/>
</dbReference>
<dbReference type="OrthoDB" id="3265734at2759"/>
<feature type="compositionally biased region" description="Pro residues" evidence="1">
    <location>
        <begin position="149"/>
        <end position="158"/>
    </location>
</feature>
<feature type="compositionally biased region" description="Low complexity" evidence="1">
    <location>
        <begin position="176"/>
        <end position="192"/>
    </location>
</feature>
<keyword evidence="2" id="KW-0812">Transmembrane</keyword>
<keyword evidence="2" id="KW-1133">Transmembrane helix</keyword>
<feature type="transmembrane region" description="Helical" evidence="2">
    <location>
        <begin position="243"/>
        <end position="264"/>
    </location>
</feature>
<dbReference type="Gene3D" id="2.60.120.260">
    <property type="entry name" value="Galactose-binding domain-like"/>
    <property type="match status" value="1"/>
</dbReference>
<feature type="compositionally biased region" description="Low complexity" evidence="1">
    <location>
        <begin position="138"/>
        <end position="148"/>
    </location>
</feature>
<protein>
    <submittedName>
        <fullName evidence="3">Uncharacterized protein</fullName>
    </submittedName>
</protein>
<dbReference type="CDD" id="cd12087">
    <property type="entry name" value="TM_EGFR-like"/>
    <property type="match status" value="1"/>
</dbReference>
<comment type="caution">
    <text evidence="3">The sequence shown here is derived from an EMBL/GenBank/DDBJ whole genome shotgun (WGS) entry which is preliminary data.</text>
</comment>